<dbReference type="AlphaFoldDB" id="A0A2U3N505"/>
<gene>
    <name evidence="1" type="ORF">KPC_3833</name>
</gene>
<dbReference type="EMBL" id="OOGT01000420">
    <property type="protein sequence ID" value="SPL72655.1"/>
    <property type="molecule type" value="Genomic_DNA"/>
</dbReference>
<keyword evidence="2" id="KW-1185">Reference proteome</keyword>
<sequence length="64" mass="7333">MELWMSIELSKEVLTEEDILELSSNQRETETIINDTLKDRKYNIPIGVWGCITIMMGKMALLSG</sequence>
<protein>
    <submittedName>
        <fullName evidence="1">Uncharacterized protein</fullName>
    </submittedName>
</protein>
<evidence type="ECO:0000313" key="2">
    <source>
        <dbReference type="Proteomes" id="UP000245974"/>
    </source>
</evidence>
<proteinExistence type="predicted"/>
<name>A0A2U3N505_9GAMM</name>
<evidence type="ECO:0000313" key="1">
    <source>
        <dbReference type="EMBL" id="SPL72655.1"/>
    </source>
</evidence>
<dbReference type="Proteomes" id="UP000245974">
    <property type="component" value="Unassembled WGS sequence"/>
</dbReference>
<dbReference type="InParanoid" id="A0A2U3N505"/>
<reference evidence="2" key="1">
    <citation type="submission" date="2018-03" db="EMBL/GenBank/DDBJ databases">
        <authorList>
            <person name="Blom J."/>
        </authorList>
    </citation>
    <scope>NUCLEOTIDE SEQUENCE [LARGE SCALE GENOMIC DNA]</scope>
    <source>
        <strain evidence="2">KPC-SM-21</strain>
    </source>
</reference>
<accession>A0A2U3N505</accession>
<organism evidence="1 2">
    <name type="scientific">Acinetobacter stercoris</name>
    <dbReference type="NCBI Taxonomy" id="2126983"/>
    <lineage>
        <taxon>Bacteria</taxon>
        <taxon>Pseudomonadati</taxon>
        <taxon>Pseudomonadota</taxon>
        <taxon>Gammaproteobacteria</taxon>
        <taxon>Moraxellales</taxon>
        <taxon>Moraxellaceae</taxon>
        <taxon>Acinetobacter</taxon>
    </lineage>
</organism>